<dbReference type="AlphaFoldDB" id="A0A428P2H9"/>
<evidence type="ECO:0000256" key="1">
    <source>
        <dbReference type="SAM" id="Phobius"/>
    </source>
</evidence>
<dbReference type="EMBL" id="NKCL01000928">
    <property type="protein sequence ID" value="RSL47215.1"/>
    <property type="molecule type" value="Genomic_DNA"/>
</dbReference>
<evidence type="ECO:0000259" key="2">
    <source>
        <dbReference type="Pfam" id="PF20237"/>
    </source>
</evidence>
<sequence>MAKEIHALESHDVTDQQLDHIRDILHKYTEALRDFEFIHANRWSTYFVKDIAASRLDDGPGSRLQAALISELKLKAGDSHRSLFQDSDLLGSFNPKLMQHSTAIGRSLGTGRAMTMSSQQRHLQFRLASRRFAFAVIGGLIIVVPMLILAPSTATPKMQGVTSGSIFLFAGGVAVFSSTEPENLLVATAAYAAVLVAFMGGLKFRKRFRIPEIREVYRSTEGVAKFDNFTHRKAGEGIVGFAGPVKLYPDADNQQDISSGST</sequence>
<evidence type="ECO:0000313" key="3">
    <source>
        <dbReference type="EMBL" id="RSL47215.1"/>
    </source>
</evidence>
<feature type="non-terminal residue" evidence="3">
    <location>
        <position position="262"/>
    </location>
</feature>
<keyword evidence="1" id="KW-0812">Transmembrane</keyword>
<gene>
    <name evidence="3" type="ORF">CEP51_015805</name>
</gene>
<reference evidence="3 4" key="1">
    <citation type="submission" date="2017-06" db="EMBL/GenBank/DDBJ databases">
        <title>Comparative genomic analysis of Ambrosia Fusariam Clade fungi.</title>
        <authorList>
            <person name="Stajich J.E."/>
            <person name="Carrillo J."/>
            <person name="Kijimoto T."/>
            <person name="Eskalen A."/>
            <person name="O'Donnell K."/>
            <person name="Kasson M."/>
        </authorList>
    </citation>
    <scope>NUCLEOTIDE SEQUENCE [LARGE SCALE GENOMIC DNA]</scope>
    <source>
        <strain evidence="3 4">NRRL62606</strain>
    </source>
</reference>
<feature type="transmembrane region" description="Helical" evidence="1">
    <location>
        <begin position="161"/>
        <end position="178"/>
    </location>
</feature>
<evidence type="ECO:0000313" key="4">
    <source>
        <dbReference type="Proteomes" id="UP000287972"/>
    </source>
</evidence>
<feature type="transmembrane region" description="Helical" evidence="1">
    <location>
        <begin position="132"/>
        <end position="149"/>
    </location>
</feature>
<feature type="domain" description="DUF6594" evidence="2">
    <location>
        <begin position="126"/>
        <end position="196"/>
    </location>
</feature>
<protein>
    <recommendedName>
        <fullName evidence="2">DUF6594 domain-containing protein</fullName>
    </recommendedName>
</protein>
<name>A0A428P2H9_9HYPO</name>
<keyword evidence="4" id="KW-1185">Reference proteome</keyword>
<dbReference type="InterPro" id="IPR046529">
    <property type="entry name" value="DUF6594"/>
</dbReference>
<proteinExistence type="predicted"/>
<comment type="caution">
    <text evidence="3">The sequence shown here is derived from an EMBL/GenBank/DDBJ whole genome shotgun (WGS) entry which is preliminary data.</text>
</comment>
<dbReference type="Pfam" id="PF20237">
    <property type="entry name" value="DUF6594"/>
    <property type="match status" value="1"/>
</dbReference>
<organism evidence="3 4">
    <name type="scientific">Fusarium floridanum</name>
    <dbReference type="NCBI Taxonomy" id="1325733"/>
    <lineage>
        <taxon>Eukaryota</taxon>
        <taxon>Fungi</taxon>
        <taxon>Dikarya</taxon>
        <taxon>Ascomycota</taxon>
        <taxon>Pezizomycotina</taxon>
        <taxon>Sordariomycetes</taxon>
        <taxon>Hypocreomycetidae</taxon>
        <taxon>Hypocreales</taxon>
        <taxon>Nectriaceae</taxon>
        <taxon>Fusarium</taxon>
        <taxon>Fusarium solani species complex</taxon>
    </lineage>
</organism>
<keyword evidence="1" id="KW-1133">Transmembrane helix</keyword>
<dbReference type="Proteomes" id="UP000287972">
    <property type="component" value="Unassembled WGS sequence"/>
</dbReference>
<accession>A0A428P2H9</accession>
<feature type="transmembrane region" description="Helical" evidence="1">
    <location>
        <begin position="184"/>
        <end position="204"/>
    </location>
</feature>
<keyword evidence="1" id="KW-0472">Membrane</keyword>